<dbReference type="Pfam" id="PF02458">
    <property type="entry name" value="Transferase"/>
    <property type="match status" value="1"/>
</dbReference>
<keyword evidence="2" id="KW-1185">Reference proteome</keyword>
<dbReference type="OrthoDB" id="783771at2759"/>
<dbReference type="InterPro" id="IPR050898">
    <property type="entry name" value="Plant_acyltransferase"/>
</dbReference>
<reference evidence="3" key="1">
    <citation type="submission" date="2025-08" db="UniProtKB">
        <authorList>
            <consortium name="RefSeq"/>
        </authorList>
    </citation>
    <scope>IDENTIFICATION</scope>
    <source>
        <tissue evidence="3">Young leaves</tissue>
    </source>
</reference>
<name>A0A8B8ZMT4_PHODC</name>
<dbReference type="PANTHER" id="PTHR31147:SF2">
    <property type="entry name" value="OS01G0615300 PROTEIN"/>
    <property type="match status" value="1"/>
</dbReference>
<comment type="similarity">
    <text evidence="1">Belongs to the plant acyltransferase family.</text>
</comment>
<dbReference type="Gene3D" id="3.30.559.10">
    <property type="entry name" value="Chloramphenicol acetyltransferase-like domain"/>
    <property type="match status" value="1"/>
</dbReference>
<organism evidence="2 3">
    <name type="scientific">Phoenix dactylifera</name>
    <name type="common">Date palm</name>
    <dbReference type="NCBI Taxonomy" id="42345"/>
    <lineage>
        <taxon>Eukaryota</taxon>
        <taxon>Viridiplantae</taxon>
        <taxon>Streptophyta</taxon>
        <taxon>Embryophyta</taxon>
        <taxon>Tracheophyta</taxon>
        <taxon>Spermatophyta</taxon>
        <taxon>Magnoliopsida</taxon>
        <taxon>Liliopsida</taxon>
        <taxon>Arecaceae</taxon>
        <taxon>Coryphoideae</taxon>
        <taxon>Phoeniceae</taxon>
        <taxon>Phoenix</taxon>
    </lineage>
</organism>
<evidence type="ECO:0000313" key="2">
    <source>
        <dbReference type="Proteomes" id="UP000228380"/>
    </source>
</evidence>
<sequence length="247" mass="27553">MATGLPQPAVAPVWCREAIPDPPKRPQGEPPSFNAFLFENSIIDLSLDSINHVRDEFIKETGHKCSIFDVVTAMIWRGRTRAVGLESQDEVRLDFVANVRHLLHEVLPQGGGFYGNCVFFVGITSTSGKIKHASLVEVVSLIREAKESLPTKFSEWLVGDPKGRDAYRVPPGYATLVVSDWSRVGFSEVDFGWGEPIHVSPFNDDWNMVASCIYLKPPKPKQGVRLMARCVVREHLAAFDDLMMMLA</sequence>
<dbReference type="KEGG" id="pda:103698424"/>
<dbReference type="AlphaFoldDB" id="A0A8B8ZMT4"/>
<dbReference type="PANTHER" id="PTHR31147">
    <property type="entry name" value="ACYL TRANSFERASE 4"/>
    <property type="match status" value="1"/>
</dbReference>
<protein>
    <submittedName>
        <fullName evidence="3">Acyl transferase 5-like</fullName>
    </submittedName>
</protein>
<dbReference type="RefSeq" id="XP_038974647.1">
    <property type="nucleotide sequence ID" value="XM_039118719.1"/>
</dbReference>
<dbReference type="GeneID" id="103698424"/>
<dbReference type="Proteomes" id="UP000228380">
    <property type="component" value="Unplaced"/>
</dbReference>
<evidence type="ECO:0000313" key="3">
    <source>
        <dbReference type="RefSeq" id="XP_038974647.1"/>
    </source>
</evidence>
<accession>A0A8B8ZMT4</accession>
<dbReference type="InterPro" id="IPR023213">
    <property type="entry name" value="CAT-like_dom_sf"/>
</dbReference>
<proteinExistence type="inferred from homology"/>
<gene>
    <name evidence="3" type="primary">LOC103698424</name>
</gene>
<evidence type="ECO:0000256" key="1">
    <source>
        <dbReference type="ARBA" id="ARBA00009861"/>
    </source>
</evidence>